<name>R2RIJ0_9ENTE</name>
<evidence type="ECO:0000313" key="4">
    <source>
        <dbReference type="Proteomes" id="UP000014148"/>
    </source>
</evidence>
<gene>
    <name evidence="2" type="ORF">I585_02014</name>
    <name evidence="1" type="ORF">UAI_02834</name>
</gene>
<dbReference type="AlphaFoldDB" id="R2RIJ0"/>
<accession>R2RIJ0</accession>
<dbReference type="PATRIC" id="fig|1158601.3.peg.2798"/>
<sequence length="90" mass="9988">MKKVVANPMELRDAIRCEKQNISITGGFAEMLQPLATQQEANADLPIETLDLPNFVKLALDPTTMKTLSTAYQVAMKNGTKGFELEYVKI</sequence>
<evidence type="ECO:0000313" key="2">
    <source>
        <dbReference type="EMBL" id="EOT66493.1"/>
    </source>
</evidence>
<dbReference type="RefSeq" id="WP_010741634.1">
    <property type="nucleotide sequence ID" value="NZ_KB946251.1"/>
</dbReference>
<evidence type="ECO:0000313" key="3">
    <source>
        <dbReference type="Proteomes" id="UP000013783"/>
    </source>
</evidence>
<dbReference type="Proteomes" id="UP000013783">
    <property type="component" value="Unassembled WGS sequence"/>
</dbReference>
<protein>
    <submittedName>
        <fullName evidence="1">Uncharacterized protein</fullName>
    </submittedName>
</protein>
<reference evidence="1 3" key="1">
    <citation type="submission" date="2013-02" db="EMBL/GenBank/DDBJ databases">
        <title>The Genome Sequence of Enterococcus malodoratus ATCC_43197.</title>
        <authorList>
            <consortium name="The Broad Institute Genome Sequencing Platform"/>
            <consortium name="The Broad Institute Genome Sequencing Center for Infectious Disease"/>
            <person name="Earl A.M."/>
            <person name="Gilmore M.S."/>
            <person name="Lebreton F."/>
            <person name="Walker B."/>
            <person name="Young S.K."/>
            <person name="Zeng Q."/>
            <person name="Gargeya S."/>
            <person name="Fitzgerald M."/>
            <person name="Haas B."/>
            <person name="Abouelleil A."/>
            <person name="Alvarado L."/>
            <person name="Arachchi H.M."/>
            <person name="Berlin A.M."/>
            <person name="Chapman S.B."/>
            <person name="Dewar J."/>
            <person name="Goldberg J."/>
            <person name="Griggs A."/>
            <person name="Gujja S."/>
            <person name="Hansen M."/>
            <person name="Howarth C."/>
            <person name="Imamovic A."/>
            <person name="Larimer J."/>
            <person name="McCowan C."/>
            <person name="Murphy C."/>
            <person name="Neiman D."/>
            <person name="Pearson M."/>
            <person name="Priest M."/>
            <person name="Roberts A."/>
            <person name="Saif S."/>
            <person name="Shea T."/>
            <person name="Sisk P."/>
            <person name="Sykes S."/>
            <person name="Wortman J."/>
            <person name="Nusbaum C."/>
            <person name="Birren B."/>
        </authorList>
    </citation>
    <scope>NUCLEOTIDE SEQUENCE [LARGE SCALE GENOMIC DNA]</scope>
    <source>
        <strain evidence="1 3">ATCC 43197</strain>
    </source>
</reference>
<dbReference type="OrthoDB" id="2187124at2"/>
<dbReference type="Proteomes" id="UP000014148">
    <property type="component" value="Unassembled WGS sequence"/>
</dbReference>
<organism evidence="1 3">
    <name type="scientific">Enterococcus malodoratus ATCC 43197</name>
    <dbReference type="NCBI Taxonomy" id="1158601"/>
    <lineage>
        <taxon>Bacteria</taxon>
        <taxon>Bacillati</taxon>
        <taxon>Bacillota</taxon>
        <taxon>Bacilli</taxon>
        <taxon>Lactobacillales</taxon>
        <taxon>Enterococcaceae</taxon>
        <taxon>Enterococcus</taxon>
    </lineage>
</organism>
<keyword evidence="4" id="KW-1185">Reference proteome</keyword>
<dbReference type="EMBL" id="ASWA01000003">
    <property type="protein sequence ID" value="EOT66493.1"/>
    <property type="molecule type" value="Genomic_DNA"/>
</dbReference>
<proteinExistence type="predicted"/>
<dbReference type="eggNOG" id="ENOG50307QP">
    <property type="taxonomic scope" value="Bacteria"/>
</dbReference>
<dbReference type="GeneID" id="79786125"/>
<reference evidence="2 4" key="2">
    <citation type="submission" date="2013-03" db="EMBL/GenBank/DDBJ databases">
        <title>The Genome Sequence of Enterococcus malodoratus ATCC_43197 (PacBio/Illumina hybrid assembly).</title>
        <authorList>
            <consortium name="The Broad Institute Genomics Platform"/>
            <consortium name="The Broad Institute Genome Sequencing Center for Infectious Disease"/>
            <person name="Earl A."/>
            <person name="Russ C."/>
            <person name="Gilmore M."/>
            <person name="Surin D."/>
            <person name="Walker B."/>
            <person name="Young S."/>
            <person name="Zeng Q."/>
            <person name="Gargeya S."/>
            <person name="Fitzgerald M."/>
            <person name="Haas B."/>
            <person name="Abouelleil A."/>
            <person name="Allen A.W."/>
            <person name="Alvarado L."/>
            <person name="Arachchi H.M."/>
            <person name="Berlin A.M."/>
            <person name="Chapman S.B."/>
            <person name="Gainer-Dewar J."/>
            <person name="Goldberg J."/>
            <person name="Griggs A."/>
            <person name="Gujja S."/>
            <person name="Hansen M."/>
            <person name="Howarth C."/>
            <person name="Imamovic A."/>
            <person name="Ireland A."/>
            <person name="Larimer J."/>
            <person name="McCowan C."/>
            <person name="Murphy C."/>
            <person name="Pearson M."/>
            <person name="Poon T.W."/>
            <person name="Priest M."/>
            <person name="Roberts A."/>
            <person name="Saif S."/>
            <person name="Shea T."/>
            <person name="Sisk P."/>
            <person name="Sykes S."/>
            <person name="Wortman J."/>
            <person name="Nusbaum C."/>
            <person name="Birren B."/>
        </authorList>
    </citation>
    <scope>NUCLEOTIDE SEQUENCE [LARGE SCALE GENOMIC DNA]</scope>
    <source>
        <strain evidence="2 4">ATCC 43197</strain>
    </source>
</reference>
<evidence type="ECO:0000313" key="1">
    <source>
        <dbReference type="EMBL" id="EOH75824.1"/>
    </source>
</evidence>
<comment type="caution">
    <text evidence="1">The sequence shown here is derived from an EMBL/GenBank/DDBJ whole genome shotgun (WGS) entry which is preliminary data.</text>
</comment>
<dbReference type="EMBL" id="AJAK01000019">
    <property type="protein sequence ID" value="EOH75824.1"/>
    <property type="molecule type" value="Genomic_DNA"/>
</dbReference>